<accession>A0AB39P8S4</accession>
<reference evidence="1" key="1">
    <citation type="submission" date="2024-07" db="EMBL/GenBank/DDBJ databases">
        <authorList>
            <person name="Yu S.T."/>
        </authorList>
    </citation>
    <scope>NUCLEOTIDE SEQUENCE</scope>
    <source>
        <strain evidence="1">R21</strain>
    </source>
</reference>
<dbReference type="Pfam" id="PF15566">
    <property type="entry name" value="Imm32"/>
    <property type="match status" value="1"/>
</dbReference>
<name>A0AB39P8S4_9ACTN</name>
<sequence>MDDPRINVYGSGTEITIAANAAGLRYLAERLIGLSDPELGAGYHEHLEGGMDLEDGSISLILERDDKLAADRT</sequence>
<proteinExistence type="predicted"/>
<evidence type="ECO:0000313" key="1">
    <source>
        <dbReference type="EMBL" id="XDQ27465.1"/>
    </source>
</evidence>
<dbReference type="EMBL" id="CP163435">
    <property type="protein sequence ID" value="XDQ27465.1"/>
    <property type="molecule type" value="Genomic_DNA"/>
</dbReference>
<dbReference type="InterPro" id="IPR029083">
    <property type="entry name" value="Imm32"/>
</dbReference>
<organism evidence="1">
    <name type="scientific">Streptomyces sp. R21</name>
    <dbReference type="NCBI Taxonomy" id="3238627"/>
    <lineage>
        <taxon>Bacteria</taxon>
        <taxon>Bacillati</taxon>
        <taxon>Actinomycetota</taxon>
        <taxon>Actinomycetes</taxon>
        <taxon>Kitasatosporales</taxon>
        <taxon>Streptomycetaceae</taxon>
        <taxon>Streptomyces</taxon>
    </lineage>
</organism>
<protein>
    <submittedName>
        <fullName evidence="1">Uncharacterized protein</fullName>
    </submittedName>
</protein>
<dbReference type="AlphaFoldDB" id="A0AB39P8S4"/>
<gene>
    <name evidence="1" type="ORF">AB5J56_23320</name>
</gene>
<dbReference type="RefSeq" id="WP_369234711.1">
    <property type="nucleotide sequence ID" value="NZ_CP163435.1"/>
</dbReference>